<dbReference type="InterPro" id="IPR050955">
    <property type="entry name" value="Plant_Biomass_Hydrol_Est"/>
</dbReference>
<feature type="region of interest" description="Disordered" evidence="3">
    <location>
        <begin position="1"/>
        <end position="33"/>
    </location>
</feature>
<evidence type="ECO:0000313" key="5">
    <source>
        <dbReference type="EMBL" id="GAA1754802.1"/>
    </source>
</evidence>
<keyword evidence="2" id="KW-0378">Hydrolase</keyword>
<evidence type="ECO:0000256" key="2">
    <source>
        <dbReference type="ARBA" id="ARBA00022801"/>
    </source>
</evidence>
<feature type="domain" description="Phospholipase/carboxylesterase/thioesterase" evidence="4">
    <location>
        <begin position="123"/>
        <end position="225"/>
    </location>
</feature>
<dbReference type="InterPro" id="IPR029058">
    <property type="entry name" value="AB_hydrolase_fold"/>
</dbReference>
<evidence type="ECO:0000256" key="3">
    <source>
        <dbReference type="SAM" id="MobiDB-lite"/>
    </source>
</evidence>
<evidence type="ECO:0000313" key="6">
    <source>
        <dbReference type="Proteomes" id="UP001501204"/>
    </source>
</evidence>
<keyword evidence="6" id="KW-1185">Reference proteome</keyword>
<gene>
    <name evidence="5" type="ORF">GCM10009767_12610</name>
</gene>
<comment type="caution">
    <text evidence="5">The sequence shown here is derived from an EMBL/GenBank/DDBJ whole genome shotgun (WGS) entry which is preliminary data.</text>
</comment>
<dbReference type="EMBL" id="BAAAOA010000014">
    <property type="protein sequence ID" value="GAA1754802.1"/>
    <property type="molecule type" value="Genomic_DNA"/>
</dbReference>
<evidence type="ECO:0000256" key="1">
    <source>
        <dbReference type="ARBA" id="ARBA00022729"/>
    </source>
</evidence>
<reference evidence="6" key="1">
    <citation type="journal article" date="2019" name="Int. J. Syst. Evol. Microbiol.">
        <title>The Global Catalogue of Microorganisms (GCM) 10K type strain sequencing project: providing services to taxonomists for standard genome sequencing and annotation.</title>
        <authorList>
            <consortium name="The Broad Institute Genomics Platform"/>
            <consortium name="The Broad Institute Genome Sequencing Center for Infectious Disease"/>
            <person name="Wu L."/>
            <person name="Ma J."/>
        </authorList>
    </citation>
    <scope>NUCLEOTIDE SEQUENCE [LARGE SCALE GENOMIC DNA]</scope>
    <source>
        <strain evidence="6">JCM 14735</strain>
    </source>
</reference>
<dbReference type="Pfam" id="PF02230">
    <property type="entry name" value="Abhydrolase_2"/>
    <property type="match status" value="1"/>
</dbReference>
<evidence type="ECO:0000259" key="4">
    <source>
        <dbReference type="Pfam" id="PF02230"/>
    </source>
</evidence>
<protein>
    <submittedName>
        <fullName evidence="5">Serine esterase</fullName>
    </submittedName>
</protein>
<name>A0ABP4WN11_9MICC</name>
<dbReference type="RefSeq" id="WP_344120794.1">
    <property type="nucleotide sequence ID" value="NZ_BAAAOA010000014.1"/>
</dbReference>
<keyword evidence="1" id="KW-0732">Signal</keyword>
<dbReference type="PANTHER" id="PTHR43037:SF5">
    <property type="entry name" value="FERULOYL ESTERASE"/>
    <property type="match status" value="1"/>
</dbReference>
<proteinExistence type="predicted"/>
<sequence length="236" mass="24122">MNPGADSPGRGRAALLARPDAAAPPEPATPGEHELGVAEERDTLLYVPPEAQLPVPLVVSLHGAGGSARGGLDLLRRAAGEHGFAVLAPASRGSTWDAVGGDYGPDVAVLDRSLRRTFELVRIDPGRISVAGFSDGASYALGLGLANGDLFGGIAAFSPGYVPPAGRVGEPRVFVSHGVADEVLPIDRTSRRIVPALERDGYDVTFVEFDGGHAVPPDMVAQAADALGWAPGPGAA</sequence>
<accession>A0ABP4WN11</accession>
<dbReference type="Proteomes" id="UP001501204">
    <property type="component" value="Unassembled WGS sequence"/>
</dbReference>
<organism evidence="5 6">
    <name type="scientific">Kocuria aegyptia</name>
    <dbReference type="NCBI Taxonomy" id="330943"/>
    <lineage>
        <taxon>Bacteria</taxon>
        <taxon>Bacillati</taxon>
        <taxon>Actinomycetota</taxon>
        <taxon>Actinomycetes</taxon>
        <taxon>Micrococcales</taxon>
        <taxon>Micrococcaceae</taxon>
        <taxon>Kocuria</taxon>
    </lineage>
</organism>
<dbReference type="InterPro" id="IPR003140">
    <property type="entry name" value="PLipase/COase/thioEstase"/>
</dbReference>
<dbReference type="PANTHER" id="PTHR43037">
    <property type="entry name" value="UNNAMED PRODUCT-RELATED"/>
    <property type="match status" value="1"/>
</dbReference>
<dbReference type="SUPFAM" id="SSF53474">
    <property type="entry name" value="alpha/beta-Hydrolases"/>
    <property type="match status" value="1"/>
</dbReference>
<dbReference type="Gene3D" id="3.40.50.1820">
    <property type="entry name" value="alpha/beta hydrolase"/>
    <property type="match status" value="1"/>
</dbReference>
<feature type="compositionally biased region" description="Low complexity" evidence="3">
    <location>
        <begin position="8"/>
        <end position="21"/>
    </location>
</feature>